<sequence>MLIPLLLSVASLAIAVVSLRGAFRDTDTMVRDEPEFIGLAQVVGAHSSRRTWKAVGGFALACGLTVVVVLIDLG</sequence>
<comment type="caution">
    <text evidence="2">The sequence shown here is derived from an EMBL/GenBank/DDBJ whole genome shotgun (WGS) entry which is preliminary data.</text>
</comment>
<gene>
    <name evidence="2" type="ORF">C7474_2587</name>
</gene>
<keyword evidence="3" id="KW-1185">Reference proteome</keyword>
<dbReference type="RefSeq" id="WP_121060435.1">
    <property type="nucleotide sequence ID" value="NZ_RCDB01000003.1"/>
</dbReference>
<dbReference type="Proteomes" id="UP000273158">
    <property type="component" value="Unassembled WGS sequence"/>
</dbReference>
<reference evidence="2 3" key="1">
    <citation type="journal article" date="2015" name="Stand. Genomic Sci.">
        <title>Genomic Encyclopedia of Bacterial and Archaeal Type Strains, Phase III: the genomes of soil and plant-associated and newly described type strains.</title>
        <authorList>
            <person name="Whitman W.B."/>
            <person name="Woyke T."/>
            <person name="Klenk H.P."/>
            <person name="Zhou Y."/>
            <person name="Lilburn T.G."/>
            <person name="Beck B.J."/>
            <person name="De Vos P."/>
            <person name="Vandamme P."/>
            <person name="Eisen J.A."/>
            <person name="Garrity G."/>
            <person name="Hugenholtz P."/>
            <person name="Kyrpides N.C."/>
        </authorList>
    </citation>
    <scope>NUCLEOTIDE SEQUENCE [LARGE SCALE GENOMIC DNA]</scope>
    <source>
        <strain evidence="2 3">S2T63</strain>
    </source>
</reference>
<organism evidence="2 3">
    <name type="scientific">Microbacterium telephonicum</name>
    <dbReference type="NCBI Taxonomy" id="1714841"/>
    <lineage>
        <taxon>Bacteria</taxon>
        <taxon>Bacillati</taxon>
        <taxon>Actinomycetota</taxon>
        <taxon>Actinomycetes</taxon>
        <taxon>Micrococcales</taxon>
        <taxon>Microbacteriaceae</taxon>
        <taxon>Microbacterium</taxon>
    </lineage>
</organism>
<protein>
    <submittedName>
        <fullName evidence="2">Uncharacterized protein</fullName>
    </submittedName>
</protein>
<evidence type="ECO:0000256" key="1">
    <source>
        <dbReference type="SAM" id="Phobius"/>
    </source>
</evidence>
<feature type="transmembrane region" description="Helical" evidence="1">
    <location>
        <begin position="54"/>
        <end position="73"/>
    </location>
</feature>
<name>A0A498BX17_9MICO</name>
<keyword evidence="1" id="KW-0812">Transmembrane</keyword>
<proteinExistence type="predicted"/>
<accession>A0A498BX17</accession>
<dbReference type="AlphaFoldDB" id="A0A498BX17"/>
<keyword evidence="1" id="KW-1133">Transmembrane helix</keyword>
<evidence type="ECO:0000313" key="3">
    <source>
        <dbReference type="Proteomes" id="UP000273158"/>
    </source>
</evidence>
<keyword evidence="1" id="KW-0472">Membrane</keyword>
<dbReference type="EMBL" id="RCDB01000003">
    <property type="protein sequence ID" value="RLK47985.1"/>
    <property type="molecule type" value="Genomic_DNA"/>
</dbReference>
<evidence type="ECO:0000313" key="2">
    <source>
        <dbReference type="EMBL" id="RLK47985.1"/>
    </source>
</evidence>